<proteinExistence type="predicted"/>
<organism evidence="2 3">
    <name type="scientific">Clonostachys byssicola</name>
    <dbReference type="NCBI Taxonomy" id="160290"/>
    <lineage>
        <taxon>Eukaryota</taxon>
        <taxon>Fungi</taxon>
        <taxon>Dikarya</taxon>
        <taxon>Ascomycota</taxon>
        <taxon>Pezizomycotina</taxon>
        <taxon>Sordariomycetes</taxon>
        <taxon>Hypocreomycetidae</taxon>
        <taxon>Hypocreales</taxon>
        <taxon>Bionectriaceae</taxon>
        <taxon>Clonostachys</taxon>
    </lineage>
</organism>
<keyword evidence="3" id="KW-1185">Reference proteome</keyword>
<sequence length="172" mass="18505">MRLLQPIALAALAAFTGSAAAADCEPRNPDGIAAGDELIAWIQTAVHEFIPIEDSWSEGFDRVFSTELVATFNATMHNFGSLRGLFGAFHPRIVERYAGTFTHGYFSAIGVPHATNRGGNVYLTGWEGGFVGGDVNNVYNATQGSFGVIEEQEDCSLKIVEWRESSNLATTG</sequence>
<comment type="caution">
    <text evidence="2">The sequence shown here is derived from an EMBL/GenBank/DDBJ whole genome shotgun (WGS) entry which is preliminary data.</text>
</comment>
<reference evidence="2 3" key="2">
    <citation type="submission" date="2021-10" db="EMBL/GenBank/DDBJ databases">
        <authorList>
            <person name="Piombo E."/>
        </authorList>
    </citation>
    <scope>NUCLEOTIDE SEQUENCE [LARGE SCALE GENOMIC DNA]</scope>
</reference>
<keyword evidence="1" id="KW-0732">Signal</keyword>
<reference evidence="3" key="1">
    <citation type="submission" date="2019-06" db="EMBL/GenBank/DDBJ databases">
        <authorList>
            <person name="Broberg M."/>
        </authorList>
    </citation>
    <scope>NUCLEOTIDE SEQUENCE [LARGE SCALE GENOMIC DNA]</scope>
</reference>
<dbReference type="EMBL" id="CABFNO020001560">
    <property type="protein sequence ID" value="CAH0002241.1"/>
    <property type="molecule type" value="Genomic_DNA"/>
</dbReference>
<dbReference type="Proteomes" id="UP000754883">
    <property type="component" value="Unassembled WGS sequence"/>
</dbReference>
<dbReference type="AlphaFoldDB" id="A0A9N9UWY4"/>
<evidence type="ECO:0008006" key="4">
    <source>
        <dbReference type="Google" id="ProtNLM"/>
    </source>
</evidence>
<evidence type="ECO:0000313" key="2">
    <source>
        <dbReference type="EMBL" id="CAH0002241.1"/>
    </source>
</evidence>
<feature type="signal peptide" evidence="1">
    <location>
        <begin position="1"/>
        <end position="21"/>
    </location>
</feature>
<accession>A0A9N9UWY4</accession>
<gene>
    <name evidence="2" type="ORF">CBYS24578_00001913</name>
</gene>
<evidence type="ECO:0000256" key="1">
    <source>
        <dbReference type="SAM" id="SignalP"/>
    </source>
</evidence>
<protein>
    <recommendedName>
        <fullName evidence="4">SnoaL-like domain-containing protein</fullName>
    </recommendedName>
</protein>
<feature type="chain" id="PRO_5040234351" description="SnoaL-like domain-containing protein" evidence="1">
    <location>
        <begin position="22"/>
        <end position="172"/>
    </location>
</feature>
<name>A0A9N9UWY4_9HYPO</name>
<evidence type="ECO:0000313" key="3">
    <source>
        <dbReference type="Proteomes" id="UP000754883"/>
    </source>
</evidence>
<dbReference type="OrthoDB" id="3927857at2759"/>